<organism evidence="2 3">
    <name type="scientific">Dendrothele bispora (strain CBS 962.96)</name>
    <dbReference type="NCBI Taxonomy" id="1314807"/>
    <lineage>
        <taxon>Eukaryota</taxon>
        <taxon>Fungi</taxon>
        <taxon>Dikarya</taxon>
        <taxon>Basidiomycota</taxon>
        <taxon>Agaricomycotina</taxon>
        <taxon>Agaricomycetes</taxon>
        <taxon>Agaricomycetidae</taxon>
        <taxon>Agaricales</taxon>
        <taxon>Agaricales incertae sedis</taxon>
        <taxon>Dendrothele</taxon>
    </lineage>
</organism>
<protein>
    <recommendedName>
        <fullName evidence="1">Aminoglycoside phosphotransferase domain-containing protein</fullName>
    </recommendedName>
</protein>
<reference evidence="2 3" key="1">
    <citation type="journal article" date="2019" name="Nat. Ecol. Evol.">
        <title>Megaphylogeny resolves global patterns of mushroom evolution.</title>
        <authorList>
            <person name="Varga T."/>
            <person name="Krizsan K."/>
            <person name="Foldi C."/>
            <person name="Dima B."/>
            <person name="Sanchez-Garcia M."/>
            <person name="Sanchez-Ramirez S."/>
            <person name="Szollosi G.J."/>
            <person name="Szarkandi J.G."/>
            <person name="Papp V."/>
            <person name="Albert L."/>
            <person name="Andreopoulos W."/>
            <person name="Angelini C."/>
            <person name="Antonin V."/>
            <person name="Barry K.W."/>
            <person name="Bougher N.L."/>
            <person name="Buchanan P."/>
            <person name="Buyck B."/>
            <person name="Bense V."/>
            <person name="Catcheside P."/>
            <person name="Chovatia M."/>
            <person name="Cooper J."/>
            <person name="Damon W."/>
            <person name="Desjardin D."/>
            <person name="Finy P."/>
            <person name="Geml J."/>
            <person name="Haridas S."/>
            <person name="Hughes K."/>
            <person name="Justo A."/>
            <person name="Karasinski D."/>
            <person name="Kautmanova I."/>
            <person name="Kiss B."/>
            <person name="Kocsube S."/>
            <person name="Kotiranta H."/>
            <person name="LaButti K.M."/>
            <person name="Lechner B.E."/>
            <person name="Liimatainen K."/>
            <person name="Lipzen A."/>
            <person name="Lukacs Z."/>
            <person name="Mihaltcheva S."/>
            <person name="Morgado L.N."/>
            <person name="Niskanen T."/>
            <person name="Noordeloos M.E."/>
            <person name="Ohm R.A."/>
            <person name="Ortiz-Santana B."/>
            <person name="Ovrebo C."/>
            <person name="Racz N."/>
            <person name="Riley R."/>
            <person name="Savchenko A."/>
            <person name="Shiryaev A."/>
            <person name="Soop K."/>
            <person name="Spirin V."/>
            <person name="Szebenyi C."/>
            <person name="Tomsovsky M."/>
            <person name="Tulloss R.E."/>
            <person name="Uehling J."/>
            <person name="Grigoriev I.V."/>
            <person name="Vagvolgyi C."/>
            <person name="Papp T."/>
            <person name="Martin F.M."/>
            <person name="Miettinen O."/>
            <person name="Hibbett D.S."/>
            <person name="Nagy L.G."/>
        </authorList>
    </citation>
    <scope>NUCLEOTIDE SEQUENCE [LARGE SCALE GENOMIC DNA]</scope>
    <source>
        <strain evidence="2 3">CBS 962.96</strain>
    </source>
</reference>
<dbReference type="Proteomes" id="UP000297245">
    <property type="component" value="Unassembled WGS sequence"/>
</dbReference>
<dbReference type="Pfam" id="PF01636">
    <property type="entry name" value="APH"/>
    <property type="match status" value="1"/>
</dbReference>
<dbReference type="InterPro" id="IPR011009">
    <property type="entry name" value="Kinase-like_dom_sf"/>
</dbReference>
<dbReference type="AlphaFoldDB" id="A0A4S8LS82"/>
<proteinExistence type="predicted"/>
<evidence type="ECO:0000259" key="1">
    <source>
        <dbReference type="Pfam" id="PF01636"/>
    </source>
</evidence>
<gene>
    <name evidence="2" type="ORF">K435DRAFT_800948</name>
</gene>
<feature type="domain" description="Aminoglycoside phosphotransferase" evidence="1">
    <location>
        <begin position="46"/>
        <end position="222"/>
    </location>
</feature>
<evidence type="ECO:0000313" key="2">
    <source>
        <dbReference type="EMBL" id="THU91873.1"/>
    </source>
</evidence>
<keyword evidence="3" id="KW-1185">Reference proteome</keyword>
<dbReference type="SUPFAM" id="SSF56112">
    <property type="entry name" value="Protein kinase-like (PK-like)"/>
    <property type="match status" value="1"/>
</dbReference>
<dbReference type="PANTHER" id="PTHR21310:SF15">
    <property type="entry name" value="AMINOGLYCOSIDE PHOSPHOTRANSFERASE DOMAIN-CONTAINING PROTEIN"/>
    <property type="match status" value="1"/>
</dbReference>
<sequence length="243" mass="27791">MGATTSSQKQKLLLMLFTRPVHATPNIRSFRFNIPWIAKITQRTHSTEAHALRFLESSGLDILRPSLILSFVHEGTTYTVMTYITGVRMMEAVADGLLTFNDIQTIASEVSNVLDKLETLRQPNCNVGKVMMSTSGHDLPDPVHFFEERAGPFPSILDLWAHCASYFDVEQMREEVDDATLTTMTADSIRYVHPDLRMYNIIVRDGHLAGIIDWEDSGWYPYSWQVHAMRWPRFGCNGLFLQY</sequence>
<evidence type="ECO:0000313" key="3">
    <source>
        <dbReference type="Proteomes" id="UP000297245"/>
    </source>
</evidence>
<dbReference type="InterPro" id="IPR051678">
    <property type="entry name" value="AGP_Transferase"/>
</dbReference>
<dbReference type="PANTHER" id="PTHR21310">
    <property type="entry name" value="AMINOGLYCOSIDE PHOSPHOTRANSFERASE-RELATED-RELATED"/>
    <property type="match status" value="1"/>
</dbReference>
<accession>A0A4S8LS82</accession>
<name>A0A4S8LS82_DENBC</name>
<dbReference type="OrthoDB" id="2906425at2759"/>
<dbReference type="InterPro" id="IPR002575">
    <property type="entry name" value="Aminoglycoside_PTrfase"/>
</dbReference>
<dbReference type="Gene3D" id="3.90.1200.10">
    <property type="match status" value="1"/>
</dbReference>
<dbReference type="EMBL" id="ML179295">
    <property type="protein sequence ID" value="THU91873.1"/>
    <property type="molecule type" value="Genomic_DNA"/>
</dbReference>